<keyword evidence="4" id="KW-0547">Nucleotide-binding</keyword>
<dbReference type="Pfam" id="PF12013">
    <property type="entry name" value="OrsD"/>
    <property type="match status" value="1"/>
</dbReference>
<evidence type="ECO:0000256" key="2">
    <source>
        <dbReference type="SAM" id="Phobius"/>
    </source>
</evidence>
<keyword evidence="2" id="KW-1133">Transmembrane helix</keyword>
<feature type="region of interest" description="Disordered" evidence="1">
    <location>
        <begin position="1127"/>
        <end position="1162"/>
    </location>
</feature>
<dbReference type="SMART" id="SM00355">
    <property type="entry name" value="ZnF_C2H2"/>
    <property type="match status" value="2"/>
</dbReference>
<sequence>MIEQLDRLGLYLNQPEPAILCIQCKFALKADGDRVSRHLGERHGISKLARRGLGPFIRTLCLPDPKTLPMRSDGSSPHPHLRIQQGAACRHCGLRSTSLEVLSRHLKEVHPQDIQHIRGRGFPESHWLQDHILDRLSFQAWTVSNIGRSWTVHLYRGQPQGPHTPVTIYQAPEAIQVFAKELFVREQQYLSQQARGSLPQPTGRTTSATDPALITNWMRRTGWEEIFRNTRRDLIVAMAQCPPKENSGPLWLANYKDEALISSQEDEHKLTRMMAALDRLFERSNDTIKHTDISLRRWLRGIYPDRPYKRPFELVVKPSTERRYRQLLKKCLCFWFRLWRLPPTLTRRLCQRTLSKPQRMALETLWDDPAWEQYDSFENVSLLDEEEEEYEEEEEEEEEEEGNNSEDEDPNAHFIQPPPPPPPQDPKADLVLQFCLFMATEDFSDGNSKSTMLVYFSATCGLTSPMGADFLRPAQFTSILSSLIYCTRLLIMESVLPRFSHDYIGLLQRPQYGQLDILNDIRKNKMCDGTLSPLGEFISLAAYGQSLRQSEGPTIQFEWSDDGEEVSWDGCFRVTMDRFRTLTHSAIQAATRQCERLMYDWVPPNRDLKTLRDRLSTATAGYSFVSDPVNGIVSAYLELLMKACLSPVNRLTLVGENERSSWDKKAVCGYIDAHNDLLRMILLLCYLSSGQCARATELLTIRHGNTASQLRGICLYGGRLCLITRHHKTRISTNNEFYVVRFLPDLVTDIMYRYLVYIRPLTYMLLRVCFASYATTPLLFAPAGPKSAWTTAVLTRELQRLSQATPGISIGIGVQLYRQLSIAITERHLRDISESFDRYSGHAAYGDADAAYAWQSGHMQLQRSITYGLDGAFPNQLQPALLQLYLRVSKRWYEFLRLGDGCNGDAVDLDETSTADQRAINPRRRIRSPDSTEALRSVSKRKRVVDSSGSYTDSVNIGPSLSPSMATQEATNQMDPAHDGTLSQWPRSDHGLTAGPGLALDADYWVEAMADELLHYLAYRCLVCKTHGYAVSNLDSHLKTQHAHIGAKTRRVISARYAGLELQGLSKDDFPHSPLNPIPAIEGLPLHTGFACSRNEGEEEVLLADHGFRFTLEQRANLEKLWAHLQGEEDEEIEGDDDEAEEDEIEGGRPSSSRHNSPNSDKGLQERILQVLAGFWVQRLDGDPFASPLWHFVGVLGIDGETGQLRPAHLFTYVLAGLVFIGWALLGEWAIPTRERDGMEDLT</sequence>
<feature type="transmembrane region" description="Helical" evidence="2">
    <location>
        <begin position="1210"/>
        <end position="1231"/>
    </location>
</feature>
<dbReference type="AlphaFoldDB" id="A0A8J5PJX5"/>
<feature type="domain" description="C2H2-type" evidence="3">
    <location>
        <begin position="1019"/>
        <end position="1042"/>
    </location>
</feature>
<keyword evidence="4" id="KW-0067">ATP-binding</keyword>
<protein>
    <submittedName>
        <fullName evidence="4">ATP-dependent DNA helicase tlh1</fullName>
    </submittedName>
</protein>
<feature type="region of interest" description="Disordered" evidence="1">
    <location>
        <begin position="382"/>
        <end position="425"/>
    </location>
</feature>
<keyword evidence="2" id="KW-0812">Transmembrane</keyword>
<evidence type="ECO:0000313" key="5">
    <source>
        <dbReference type="Proteomes" id="UP000693942"/>
    </source>
</evidence>
<feature type="region of interest" description="Disordered" evidence="1">
    <location>
        <begin position="913"/>
        <end position="982"/>
    </location>
</feature>
<feature type="domain" description="C2H2-type" evidence="3">
    <location>
        <begin position="87"/>
        <end position="110"/>
    </location>
</feature>
<evidence type="ECO:0000259" key="3">
    <source>
        <dbReference type="SMART" id="SM00355"/>
    </source>
</evidence>
<dbReference type="GO" id="GO:0004386">
    <property type="term" value="F:helicase activity"/>
    <property type="evidence" value="ECO:0007669"/>
    <property type="project" value="UniProtKB-KW"/>
</dbReference>
<keyword evidence="4" id="KW-0378">Hydrolase</keyword>
<dbReference type="EMBL" id="JAELUR010000018">
    <property type="protein sequence ID" value="KAG7420444.1"/>
    <property type="molecule type" value="Genomic_DNA"/>
</dbReference>
<accession>A0A8J5PJX5</accession>
<feature type="compositionally biased region" description="Acidic residues" evidence="1">
    <location>
        <begin position="383"/>
        <end position="409"/>
    </location>
</feature>
<proteinExistence type="predicted"/>
<dbReference type="InterPro" id="IPR013087">
    <property type="entry name" value="Znf_C2H2_type"/>
</dbReference>
<evidence type="ECO:0000313" key="4">
    <source>
        <dbReference type="EMBL" id="KAG7420444.1"/>
    </source>
</evidence>
<comment type="caution">
    <text evidence="4">The sequence shown here is derived from an EMBL/GenBank/DDBJ whole genome shotgun (WGS) entry which is preliminary data.</text>
</comment>
<dbReference type="InterPro" id="IPR022698">
    <property type="entry name" value="OrsD"/>
</dbReference>
<keyword evidence="4" id="KW-0347">Helicase</keyword>
<gene>
    <name evidence="4" type="ORF">Forpi1262_v016361</name>
</gene>
<name>A0A8J5PJX5_FUSOX</name>
<organism evidence="4 5">
    <name type="scientific">Fusarium oxysporum f. sp. raphani</name>
    <dbReference type="NCBI Taxonomy" id="96318"/>
    <lineage>
        <taxon>Eukaryota</taxon>
        <taxon>Fungi</taxon>
        <taxon>Dikarya</taxon>
        <taxon>Ascomycota</taxon>
        <taxon>Pezizomycotina</taxon>
        <taxon>Sordariomycetes</taxon>
        <taxon>Hypocreomycetidae</taxon>
        <taxon>Hypocreales</taxon>
        <taxon>Nectriaceae</taxon>
        <taxon>Fusarium</taxon>
        <taxon>Fusarium oxysporum species complex</taxon>
    </lineage>
</organism>
<keyword evidence="2" id="KW-0472">Membrane</keyword>
<feature type="compositionally biased region" description="Polar residues" evidence="1">
    <location>
        <begin position="951"/>
        <end position="974"/>
    </location>
</feature>
<feature type="compositionally biased region" description="Low complexity" evidence="1">
    <location>
        <begin position="1148"/>
        <end position="1160"/>
    </location>
</feature>
<dbReference type="Proteomes" id="UP000693942">
    <property type="component" value="Unassembled WGS sequence"/>
</dbReference>
<reference evidence="4" key="1">
    <citation type="submission" date="2021-04" db="EMBL/GenBank/DDBJ databases">
        <title>First draft genome resource for Brassicaceae pathogens Fusarium oxysporum f. sp. raphani and Fusarium oxysporum f. sp. rapae.</title>
        <authorList>
            <person name="Asai S."/>
        </authorList>
    </citation>
    <scope>NUCLEOTIDE SEQUENCE</scope>
    <source>
        <strain evidence="4">Tf1262</strain>
    </source>
</reference>
<evidence type="ECO:0000256" key="1">
    <source>
        <dbReference type="SAM" id="MobiDB-lite"/>
    </source>
</evidence>
<feature type="compositionally biased region" description="Acidic residues" evidence="1">
    <location>
        <begin position="1128"/>
        <end position="1145"/>
    </location>
</feature>
<feature type="compositionally biased region" description="Pro residues" evidence="1">
    <location>
        <begin position="416"/>
        <end position="425"/>
    </location>
</feature>